<accession>A0A1V6V2U5</accession>
<protein>
    <submittedName>
        <fullName evidence="1">Uncharacterized protein</fullName>
    </submittedName>
</protein>
<dbReference type="EMBL" id="MDDG01000002">
    <property type="protein sequence ID" value="OQE44992.1"/>
    <property type="molecule type" value="Genomic_DNA"/>
</dbReference>
<evidence type="ECO:0000313" key="2">
    <source>
        <dbReference type="Proteomes" id="UP000191500"/>
    </source>
</evidence>
<evidence type="ECO:0000313" key="1">
    <source>
        <dbReference type="EMBL" id="OQE44992.1"/>
    </source>
</evidence>
<organism evidence="1 2">
    <name type="scientific">Penicillium coprophilum</name>
    <dbReference type="NCBI Taxonomy" id="36646"/>
    <lineage>
        <taxon>Eukaryota</taxon>
        <taxon>Fungi</taxon>
        <taxon>Dikarya</taxon>
        <taxon>Ascomycota</taxon>
        <taxon>Pezizomycotina</taxon>
        <taxon>Eurotiomycetes</taxon>
        <taxon>Eurotiomycetidae</taxon>
        <taxon>Eurotiales</taxon>
        <taxon>Aspergillaceae</taxon>
        <taxon>Penicillium</taxon>
    </lineage>
</organism>
<gene>
    <name evidence="1" type="ORF">PENCOP_c002G07371</name>
</gene>
<proteinExistence type="predicted"/>
<comment type="caution">
    <text evidence="1">The sequence shown here is derived from an EMBL/GenBank/DDBJ whole genome shotgun (WGS) entry which is preliminary data.</text>
</comment>
<keyword evidence="2" id="KW-1185">Reference proteome</keyword>
<dbReference type="AlphaFoldDB" id="A0A1V6V2U5"/>
<dbReference type="Proteomes" id="UP000191500">
    <property type="component" value="Unassembled WGS sequence"/>
</dbReference>
<sequence length="143" mass="16407">MDASTVWNLPTQSYSVSEPKSARLQAKDVGEACFRVNIFDLHRFCKMQRRNLLNKRAPTGLDFNRLDGVSIIDRVNLEIGFWLKTELPIVRAITDILSLNNGSRKRTPDVPVLANQDKDHSRWSRVVPPHPTRALYIVKLLTR</sequence>
<reference evidence="2" key="1">
    <citation type="journal article" date="2017" name="Nat. Microbiol.">
        <title>Global analysis of biosynthetic gene clusters reveals vast potential of secondary metabolite production in Penicillium species.</title>
        <authorList>
            <person name="Nielsen J.C."/>
            <person name="Grijseels S."/>
            <person name="Prigent S."/>
            <person name="Ji B."/>
            <person name="Dainat J."/>
            <person name="Nielsen K.F."/>
            <person name="Frisvad J.C."/>
            <person name="Workman M."/>
            <person name="Nielsen J."/>
        </authorList>
    </citation>
    <scope>NUCLEOTIDE SEQUENCE [LARGE SCALE GENOMIC DNA]</scope>
    <source>
        <strain evidence="2">IBT 31321</strain>
    </source>
</reference>
<name>A0A1V6V2U5_9EURO</name>